<dbReference type="GeneID" id="63145688"/>
<evidence type="ECO:0000313" key="1">
    <source>
        <dbReference type="EMBL" id="RSU05438.1"/>
    </source>
</evidence>
<keyword evidence="2" id="KW-1185">Reference proteome</keyword>
<accession>A0A369B0S2</accession>
<dbReference type="Pfam" id="PF11611">
    <property type="entry name" value="DUF4352"/>
    <property type="match status" value="1"/>
</dbReference>
<evidence type="ECO:0000313" key="2">
    <source>
        <dbReference type="Proteomes" id="UP000288197"/>
    </source>
</evidence>
<gene>
    <name evidence="1" type="ORF">CBF32_00115</name>
</gene>
<dbReference type="OrthoDB" id="2136626at2"/>
<proteinExistence type="predicted"/>
<dbReference type="EMBL" id="NGJX01000001">
    <property type="protein sequence ID" value="RSU05438.1"/>
    <property type="molecule type" value="Genomic_DNA"/>
</dbReference>
<dbReference type="Gene3D" id="2.60.40.1240">
    <property type="match status" value="1"/>
</dbReference>
<organism evidence="1 2">
    <name type="scientific">Vagococcus fluvialis</name>
    <dbReference type="NCBI Taxonomy" id="2738"/>
    <lineage>
        <taxon>Bacteria</taxon>
        <taxon>Bacillati</taxon>
        <taxon>Bacillota</taxon>
        <taxon>Bacilli</taxon>
        <taxon>Lactobacillales</taxon>
        <taxon>Enterococcaceae</taxon>
        <taxon>Vagococcus</taxon>
    </lineage>
</organism>
<dbReference type="InterPro" id="IPR029051">
    <property type="entry name" value="DUF4352"/>
</dbReference>
<protein>
    <submittedName>
        <fullName evidence="1">DUF4352 domain-containing protein</fullName>
    </submittedName>
</protein>
<dbReference type="InterPro" id="IPR029050">
    <property type="entry name" value="Immunoprotect_excell_Ig-like"/>
</dbReference>
<comment type="caution">
    <text evidence="1">The sequence shown here is derived from an EMBL/GenBank/DDBJ whole genome shotgun (WGS) entry which is preliminary data.</text>
</comment>
<dbReference type="AlphaFoldDB" id="A0A369B0S2"/>
<reference evidence="1 2" key="1">
    <citation type="submission" date="2017-05" db="EMBL/GenBank/DDBJ databases">
        <title>Vagococcus spp. assemblies.</title>
        <authorList>
            <person name="Gulvik C.A."/>
        </authorList>
    </citation>
    <scope>NUCLEOTIDE SEQUENCE [LARGE SCALE GENOMIC DNA]</scope>
    <source>
        <strain evidence="1 2">NCFB 2497</strain>
    </source>
</reference>
<sequence>MAKKHITGEDGKKYVMKEKKPFYKKWWFILIAAILVIGFIGSLGGDSEKDKPKVKEEATSNKTETKKEDKKENKQEEQVFKVGDTVDIKGYEIKVNSVEYSEGGEFMKPDEGKQYVIVNLTITNNAGERKSYNPLDYSLVADGNSESAGFTYLDGVETLSSGDLDEGATVTGNLVGQASPDAKLKLRYEGNIFLQNENVDIELN</sequence>
<dbReference type="Proteomes" id="UP000288197">
    <property type="component" value="Unassembled WGS sequence"/>
</dbReference>
<dbReference type="RefSeq" id="WP_114288932.1">
    <property type="nucleotide sequence ID" value="NZ_NGJX01000001.1"/>
</dbReference>
<name>A0A369B0S2_9ENTE</name>